<gene>
    <name evidence="1" type="ORF">Gogos_022045</name>
</gene>
<accession>A0A7J9CX12</accession>
<comment type="caution">
    <text evidence="1">The sequence shown here is derived from an EMBL/GenBank/DDBJ whole genome shotgun (WGS) entry which is preliminary data.</text>
</comment>
<sequence>MCFHKEMCEVSERTKGSFLHHEALCYHAYLLA</sequence>
<dbReference type="AlphaFoldDB" id="A0A7J9CX12"/>
<dbReference type="EMBL" id="JABEZY010042101">
    <property type="protein sequence ID" value="MBA0752983.1"/>
    <property type="molecule type" value="Genomic_DNA"/>
</dbReference>
<proteinExistence type="predicted"/>
<protein>
    <submittedName>
        <fullName evidence="1">Uncharacterized protein</fullName>
    </submittedName>
</protein>
<organism evidence="1 2">
    <name type="scientific">Gossypium gossypioides</name>
    <name type="common">Mexican cotton</name>
    <name type="synonym">Selera gossypioides</name>
    <dbReference type="NCBI Taxonomy" id="34282"/>
    <lineage>
        <taxon>Eukaryota</taxon>
        <taxon>Viridiplantae</taxon>
        <taxon>Streptophyta</taxon>
        <taxon>Embryophyta</taxon>
        <taxon>Tracheophyta</taxon>
        <taxon>Spermatophyta</taxon>
        <taxon>Magnoliopsida</taxon>
        <taxon>eudicotyledons</taxon>
        <taxon>Gunneridae</taxon>
        <taxon>Pentapetalae</taxon>
        <taxon>rosids</taxon>
        <taxon>malvids</taxon>
        <taxon>Malvales</taxon>
        <taxon>Malvaceae</taxon>
        <taxon>Malvoideae</taxon>
        <taxon>Gossypium</taxon>
    </lineage>
</organism>
<dbReference type="Proteomes" id="UP000593579">
    <property type="component" value="Unassembled WGS sequence"/>
</dbReference>
<reference evidence="1 2" key="1">
    <citation type="journal article" date="2019" name="Genome Biol. Evol.">
        <title>Insights into the evolution of the New World diploid cottons (Gossypium, subgenus Houzingenia) based on genome sequencing.</title>
        <authorList>
            <person name="Grover C.E."/>
            <person name="Arick M.A. 2nd"/>
            <person name="Thrash A."/>
            <person name="Conover J.L."/>
            <person name="Sanders W.S."/>
            <person name="Peterson D.G."/>
            <person name="Frelichowski J.E."/>
            <person name="Scheffler J.A."/>
            <person name="Scheffler B.E."/>
            <person name="Wendel J.F."/>
        </authorList>
    </citation>
    <scope>NUCLEOTIDE SEQUENCE [LARGE SCALE GENOMIC DNA]</scope>
    <source>
        <strain evidence="1">5</strain>
        <tissue evidence="1">Leaf</tissue>
    </source>
</reference>
<evidence type="ECO:0000313" key="1">
    <source>
        <dbReference type="EMBL" id="MBA0752983.1"/>
    </source>
</evidence>
<name>A0A7J9CX12_GOSGO</name>
<keyword evidence="2" id="KW-1185">Reference proteome</keyword>
<evidence type="ECO:0000313" key="2">
    <source>
        <dbReference type="Proteomes" id="UP000593579"/>
    </source>
</evidence>